<name>A0A1L9PP78_ASPVE</name>
<dbReference type="OrthoDB" id="1911848at2759"/>
<dbReference type="PANTHER" id="PTHR37542">
    <property type="entry name" value="HELO DOMAIN-CONTAINING PROTEIN-RELATED"/>
    <property type="match status" value="1"/>
</dbReference>
<evidence type="ECO:0000313" key="3">
    <source>
        <dbReference type="EMBL" id="OJJ03347.1"/>
    </source>
</evidence>
<dbReference type="AlphaFoldDB" id="A0A1L9PP78"/>
<dbReference type="STRING" id="1036611.A0A1L9PP78"/>
<dbReference type="InterPro" id="IPR011009">
    <property type="entry name" value="Kinase-like_dom_sf"/>
</dbReference>
<proteinExistence type="predicted"/>
<keyword evidence="4" id="KW-1185">Reference proteome</keyword>
<feature type="domain" description="Protein kinase" evidence="2">
    <location>
        <begin position="180"/>
        <end position="529"/>
    </location>
</feature>
<dbReference type="Gene3D" id="1.10.510.10">
    <property type="entry name" value="Transferase(Phosphotransferase) domain 1"/>
    <property type="match status" value="1"/>
</dbReference>
<gene>
    <name evidence="3" type="ORF">ASPVEDRAFT_42857</name>
</gene>
<dbReference type="PROSITE" id="PS50011">
    <property type="entry name" value="PROTEIN_KINASE_DOM"/>
    <property type="match status" value="1"/>
</dbReference>
<feature type="region of interest" description="Disordered" evidence="1">
    <location>
        <begin position="152"/>
        <end position="190"/>
    </location>
</feature>
<dbReference type="RefSeq" id="XP_040669109.1">
    <property type="nucleotide sequence ID" value="XM_040812677.1"/>
</dbReference>
<accession>A0A1L9PP78</accession>
<dbReference type="PANTHER" id="PTHR37542:SF3">
    <property type="entry name" value="PRION-INHIBITION AND PROPAGATION HELO DOMAIN-CONTAINING PROTEIN"/>
    <property type="match status" value="1"/>
</dbReference>
<evidence type="ECO:0000313" key="4">
    <source>
        <dbReference type="Proteomes" id="UP000184073"/>
    </source>
</evidence>
<organism evidence="3 4">
    <name type="scientific">Aspergillus versicolor CBS 583.65</name>
    <dbReference type="NCBI Taxonomy" id="1036611"/>
    <lineage>
        <taxon>Eukaryota</taxon>
        <taxon>Fungi</taxon>
        <taxon>Dikarya</taxon>
        <taxon>Ascomycota</taxon>
        <taxon>Pezizomycotina</taxon>
        <taxon>Eurotiomycetes</taxon>
        <taxon>Eurotiomycetidae</taxon>
        <taxon>Eurotiales</taxon>
        <taxon>Aspergillaceae</taxon>
        <taxon>Aspergillus</taxon>
        <taxon>Aspergillus subgen. Nidulantes</taxon>
    </lineage>
</organism>
<evidence type="ECO:0000256" key="1">
    <source>
        <dbReference type="SAM" id="MobiDB-lite"/>
    </source>
</evidence>
<dbReference type="SUPFAM" id="SSF56112">
    <property type="entry name" value="Protein kinase-like (PK-like)"/>
    <property type="match status" value="1"/>
</dbReference>
<sequence>MDPASVALAVVSVIDLCYKYGNKLAVLCHQYRHLDADLGEIILSIQASWLKMDIQLKSLRAICDKLDYPLLNLYHDALTHLEAKLTKASESFQVVQAKTGVAFNVHQKLKAVYLKRELAQTVGDLEEWQRRFDPSWYLITRIANPDVDRKLQNVRPAQQQQQQQQSQSPSTRLTRMRESIKQLSSQGEETTGSIFKDATSISSGMLRVEGTNAYLSKYKNGARSVILDPANLLSQSQVSSTTAKLHIRDLARLLLHIDPLTFHLLRCDGVIELPTAYGMQFHLLLEIPAGLSSPKTLRRLLLQRPIRKCSLSQRIQLSKQLARSVMFVHTAGFVHKNISPTTDLVFHDDKGNVELGPSFLIGFERIRKAEGRTEKFGDLDWEKNLYRHPLRQGLHPEDIFEMRHDIYSLGVCLLEIALWESFVRFEDGEGGERKAVPWSGLEILDSLADRDQRRGAFATKDRLLEICKEDLPSVVGEKYTSVVVACLCCLDETDDNPFRDEKSFQDRDGIVIGVRYIENVLLKLEELVI</sequence>
<dbReference type="GO" id="GO:0005524">
    <property type="term" value="F:ATP binding"/>
    <property type="evidence" value="ECO:0007669"/>
    <property type="project" value="InterPro"/>
</dbReference>
<dbReference type="EMBL" id="KV878130">
    <property type="protein sequence ID" value="OJJ03347.1"/>
    <property type="molecule type" value="Genomic_DNA"/>
</dbReference>
<evidence type="ECO:0000259" key="2">
    <source>
        <dbReference type="PROSITE" id="PS50011"/>
    </source>
</evidence>
<dbReference type="GO" id="GO:0004672">
    <property type="term" value="F:protein kinase activity"/>
    <property type="evidence" value="ECO:0007669"/>
    <property type="project" value="InterPro"/>
</dbReference>
<dbReference type="InterPro" id="IPR000719">
    <property type="entry name" value="Prot_kinase_dom"/>
</dbReference>
<dbReference type="VEuPathDB" id="FungiDB:ASPVEDRAFT_42857"/>
<reference evidence="4" key="1">
    <citation type="journal article" date="2017" name="Genome Biol.">
        <title>Comparative genomics reveals high biological diversity and specific adaptations in the industrially and medically important fungal genus Aspergillus.</title>
        <authorList>
            <person name="de Vries R.P."/>
            <person name="Riley R."/>
            <person name="Wiebenga A."/>
            <person name="Aguilar-Osorio G."/>
            <person name="Amillis S."/>
            <person name="Uchima C.A."/>
            <person name="Anderluh G."/>
            <person name="Asadollahi M."/>
            <person name="Askin M."/>
            <person name="Barry K."/>
            <person name="Battaglia E."/>
            <person name="Bayram O."/>
            <person name="Benocci T."/>
            <person name="Braus-Stromeyer S.A."/>
            <person name="Caldana C."/>
            <person name="Canovas D."/>
            <person name="Cerqueira G.C."/>
            <person name="Chen F."/>
            <person name="Chen W."/>
            <person name="Choi C."/>
            <person name="Clum A."/>
            <person name="Dos Santos R.A."/>
            <person name="Damasio A.R."/>
            <person name="Diallinas G."/>
            <person name="Emri T."/>
            <person name="Fekete E."/>
            <person name="Flipphi M."/>
            <person name="Freyberg S."/>
            <person name="Gallo A."/>
            <person name="Gournas C."/>
            <person name="Habgood R."/>
            <person name="Hainaut M."/>
            <person name="Harispe M.L."/>
            <person name="Henrissat B."/>
            <person name="Hilden K.S."/>
            <person name="Hope R."/>
            <person name="Hossain A."/>
            <person name="Karabika E."/>
            <person name="Karaffa L."/>
            <person name="Karanyi Z."/>
            <person name="Krasevec N."/>
            <person name="Kuo A."/>
            <person name="Kusch H."/>
            <person name="LaButti K."/>
            <person name="Lagendijk E.L."/>
            <person name="Lapidus A."/>
            <person name="Levasseur A."/>
            <person name="Lindquist E."/>
            <person name="Lipzen A."/>
            <person name="Logrieco A.F."/>
            <person name="MacCabe A."/>
            <person name="Maekelae M.R."/>
            <person name="Malavazi I."/>
            <person name="Melin P."/>
            <person name="Meyer V."/>
            <person name="Mielnichuk N."/>
            <person name="Miskei M."/>
            <person name="Molnar A.P."/>
            <person name="Mule G."/>
            <person name="Ngan C.Y."/>
            <person name="Orejas M."/>
            <person name="Orosz E."/>
            <person name="Ouedraogo J.P."/>
            <person name="Overkamp K.M."/>
            <person name="Park H.-S."/>
            <person name="Perrone G."/>
            <person name="Piumi F."/>
            <person name="Punt P.J."/>
            <person name="Ram A.F."/>
            <person name="Ramon A."/>
            <person name="Rauscher S."/>
            <person name="Record E."/>
            <person name="Riano-Pachon D.M."/>
            <person name="Robert V."/>
            <person name="Roehrig J."/>
            <person name="Ruller R."/>
            <person name="Salamov A."/>
            <person name="Salih N.S."/>
            <person name="Samson R.A."/>
            <person name="Sandor E."/>
            <person name="Sanguinetti M."/>
            <person name="Schuetze T."/>
            <person name="Sepcic K."/>
            <person name="Shelest E."/>
            <person name="Sherlock G."/>
            <person name="Sophianopoulou V."/>
            <person name="Squina F.M."/>
            <person name="Sun H."/>
            <person name="Susca A."/>
            <person name="Todd R.B."/>
            <person name="Tsang A."/>
            <person name="Unkles S.E."/>
            <person name="van de Wiele N."/>
            <person name="van Rossen-Uffink D."/>
            <person name="Oliveira J.V."/>
            <person name="Vesth T.C."/>
            <person name="Visser J."/>
            <person name="Yu J.-H."/>
            <person name="Zhou M."/>
            <person name="Andersen M.R."/>
            <person name="Archer D.B."/>
            <person name="Baker S.E."/>
            <person name="Benoit I."/>
            <person name="Brakhage A.A."/>
            <person name="Braus G.H."/>
            <person name="Fischer R."/>
            <person name="Frisvad J.C."/>
            <person name="Goldman G.H."/>
            <person name="Houbraken J."/>
            <person name="Oakley B."/>
            <person name="Pocsi I."/>
            <person name="Scazzocchio C."/>
            <person name="Seiboth B."/>
            <person name="vanKuyk P.A."/>
            <person name="Wortman J."/>
            <person name="Dyer P.S."/>
            <person name="Grigoriev I.V."/>
        </authorList>
    </citation>
    <scope>NUCLEOTIDE SEQUENCE [LARGE SCALE GENOMIC DNA]</scope>
    <source>
        <strain evidence="4">CBS 583.65</strain>
    </source>
</reference>
<feature type="compositionally biased region" description="Low complexity" evidence="1">
    <location>
        <begin position="158"/>
        <end position="168"/>
    </location>
</feature>
<protein>
    <recommendedName>
        <fullName evidence="2">Protein kinase domain-containing protein</fullName>
    </recommendedName>
</protein>
<feature type="compositionally biased region" description="Polar residues" evidence="1">
    <location>
        <begin position="181"/>
        <end position="190"/>
    </location>
</feature>
<dbReference type="GeneID" id="63728188"/>
<dbReference type="Proteomes" id="UP000184073">
    <property type="component" value="Unassembled WGS sequence"/>
</dbReference>